<dbReference type="Proteomes" id="UP000198210">
    <property type="component" value="Chromosome I"/>
</dbReference>
<dbReference type="Pfam" id="PF19040">
    <property type="entry name" value="SGNH"/>
    <property type="match status" value="1"/>
</dbReference>
<dbReference type="PANTHER" id="PTHR23028">
    <property type="entry name" value="ACETYLTRANSFERASE"/>
    <property type="match status" value="1"/>
</dbReference>
<dbReference type="RefSeq" id="WP_088973955.1">
    <property type="nucleotide sequence ID" value="NZ_JBHLYF010000002.1"/>
</dbReference>
<feature type="transmembrane region" description="Helical" evidence="9">
    <location>
        <begin position="379"/>
        <end position="397"/>
    </location>
</feature>
<dbReference type="InterPro" id="IPR036514">
    <property type="entry name" value="SGNH_hydro_sf"/>
</dbReference>
<keyword evidence="13" id="KW-1185">Reference proteome</keyword>
<keyword evidence="6 9" id="KW-0472">Membrane</keyword>
<evidence type="ECO:0000256" key="5">
    <source>
        <dbReference type="ARBA" id="ARBA00022989"/>
    </source>
</evidence>
<evidence type="ECO:0000256" key="3">
    <source>
        <dbReference type="ARBA" id="ARBA00022679"/>
    </source>
</evidence>
<keyword evidence="12" id="KW-0378">Hydrolase</keyword>
<evidence type="ECO:0000256" key="8">
    <source>
        <dbReference type="SAM" id="MobiDB-lite"/>
    </source>
</evidence>
<dbReference type="Pfam" id="PF01757">
    <property type="entry name" value="Acyl_transf_3"/>
    <property type="match status" value="1"/>
</dbReference>
<feature type="transmembrane region" description="Helical" evidence="9">
    <location>
        <begin position="81"/>
        <end position="100"/>
    </location>
</feature>
<keyword evidence="7 12" id="KW-0012">Acyltransferase</keyword>
<feature type="transmembrane region" description="Helical" evidence="9">
    <location>
        <begin position="283"/>
        <end position="302"/>
    </location>
</feature>
<feature type="region of interest" description="Disordered" evidence="8">
    <location>
        <begin position="244"/>
        <end position="277"/>
    </location>
</feature>
<feature type="transmembrane region" description="Helical" evidence="9">
    <location>
        <begin position="42"/>
        <end position="60"/>
    </location>
</feature>
<sequence length="699" mass="74201">MSTTAPPRFAYRPALDGVRGLAVAAVLAFHGGVAALPGGFLGVDAFFVLSGFLITSLLLAEHRDTGRIDLVAFWGRRFRRLLPALLLVLAVVLLVSRWLLPDTELTALRWDALAALGYVANWRMANRDGDYFAATGSPSPLQHTWSLGIEEQFYLGWPLLLGLLLALAARRAGRAPGSGTRPAGRSAAVLAFTLGGALASAVAAALLFAPDAVDRVYYGTDTRAVALLIGAALAVALARRPATSHAPATPATPEDATPEDATPEDATPAPAAAGAPSPRVRRVLGALALAGAVGTGWLWATANGGDPWLYRGGLTLAALAVAAVIAHATVSPGGPTARLLALPPLVWTGRISYGLYLWHWPLFQWCDAERTGLTGPALLAARCALTLAVAVASYLLVERPIRRARRLPRVAAALAGAAVAAVAALAVFGTVVPPVPSTPPAAIAWDATPTPDATAGPVAGSAAPTPPVRRPGREPGRLPRVTFLGDSVSWSLASYLPEQDRLAVSVRAVQGCGIARLPELRYVGGDHTNYPGCDTWDNRWWKSVDADDPDVAVILLDRWELVDRRLDGRWQHVGDPAYDEYLAGELDRAIDIAGGRGAHVVLLTAPYTRRAERPDGGLWPEDDAQRVDAWNRLLADAAVRKEASLLDLNRRVCPDGEFTWEAGGVRVRSDGLHFTPRGVREWIAPWLLPELHRLAVQGA</sequence>
<dbReference type="GO" id="GO:0016787">
    <property type="term" value="F:hydrolase activity"/>
    <property type="evidence" value="ECO:0007669"/>
    <property type="project" value="UniProtKB-KW"/>
</dbReference>
<dbReference type="GO" id="GO:0009103">
    <property type="term" value="P:lipopolysaccharide biosynthetic process"/>
    <property type="evidence" value="ECO:0007669"/>
    <property type="project" value="TreeGrafter"/>
</dbReference>
<keyword evidence="4 9" id="KW-0812">Transmembrane</keyword>
<evidence type="ECO:0000313" key="13">
    <source>
        <dbReference type="Proteomes" id="UP000198210"/>
    </source>
</evidence>
<evidence type="ECO:0000256" key="9">
    <source>
        <dbReference type="SAM" id="Phobius"/>
    </source>
</evidence>
<feature type="compositionally biased region" description="Low complexity" evidence="8">
    <location>
        <begin position="264"/>
        <end position="276"/>
    </location>
</feature>
<feature type="transmembrane region" description="Helical" evidence="9">
    <location>
        <begin position="308"/>
        <end position="327"/>
    </location>
</feature>
<keyword evidence="2" id="KW-1003">Cell membrane</keyword>
<dbReference type="GO" id="GO:0016747">
    <property type="term" value="F:acyltransferase activity, transferring groups other than amino-acyl groups"/>
    <property type="evidence" value="ECO:0007669"/>
    <property type="project" value="InterPro"/>
</dbReference>
<evidence type="ECO:0000313" key="12">
    <source>
        <dbReference type="EMBL" id="SCG73561.1"/>
    </source>
</evidence>
<dbReference type="InterPro" id="IPR050879">
    <property type="entry name" value="Acyltransferase_3"/>
</dbReference>
<dbReference type="InterPro" id="IPR002656">
    <property type="entry name" value="Acyl_transf_3_dom"/>
</dbReference>
<organism evidence="12 13">
    <name type="scientific">Micromonospora siamensis</name>
    <dbReference type="NCBI Taxonomy" id="299152"/>
    <lineage>
        <taxon>Bacteria</taxon>
        <taxon>Bacillati</taxon>
        <taxon>Actinomycetota</taxon>
        <taxon>Actinomycetes</taxon>
        <taxon>Micromonosporales</taxon>
        <taxon>Micromonosporaceae</taxon>
        <taxon>Micromonospora</taxon>
    </lineage>
</organism>
<protein>
    <submittedName>
        <fullName evidence="12">Peptidoglycan/LPS O-acetylase OafA/YrhL, contains acyltransferase and SGNH-hydrolase domains</fullName>
    </submittedName>
</protein>
<evidence type="ECO:0000256" key="6">
    <source>
        <dbReference type="ARBA" id="ARBA00023136"/>
    </source>
</evidence>
<dbReference type="Gene3D" id="3.40.50.1110">
    <property type="entry name" value="SGNH hydrolase"/>
    <property type="match status" value="1"/>
</dbReference>
<evidence type="ECO:0000256" key="4">
    <source>
        <dbReference type="ARBA" id="ARBA00022692"/>
    </source>
</evidence>
<comment type="subcellular location">
    <subcellularLocation>
        <location evidence="1">Cell membrane</location>
        <topology evidence="1">Multi-pass membrane protein</topology>
    </subcellularLocation>
</comment>
<keyword evidence="5 9" id="KW-1133">Transmembrane helix</keyword>
<dbReference type="EMBL" id="LT607751">
    <property type="protein sequence ID" value="SCG73561.1"/>
    <property type="molecule type" value="Genomic_DNA"/>
</dbReference>
<dbReference type="PANTHER" id="PTHR23028:SF53">
    <property type="entry name" value="ACYL_TRANSF_3 DOMAIN-CONTAINING PROTEIN"/>
    <property type="match status" value="1"/>
</dbReference>
<evidence type="ECO:0000259" key="10">
    <source>
        <dbReference type="Pfam" id="PF01757"/>
    </source>
</evidence>
<feature type="domain" description="Acyltransferase 3" evidence="10">
    <location>
        <begin position="13"/>
        <end position="392"/>
    </location>
</feature>
<feature type="transmembrane region" description="Helical" evidence="9">
    <location>
        <begin position="339"/>
        <end position="359"/>
    </location>
</feature>
<evidence type="ECO:0000256" key="2">
    <source>
        <dbReference type="ARBA" id="ARBA00022475"/>
    </source>
</evidence>
<feature type="region of interest" description="Disordered" evidence="8">
    <location>
        <begin position="453"/>
        <end position="476"/>
    </location>
</feature>
<feature type="transmembrane region" description="Helical" evidence="9">
    <location>
        <begin position="152"/>
        <end position="169"/>
    </location>
</feature>
<dbReference type="AlphaFoldDB" id="A0A1C5JTB4"/>
<evidence type="ECO:0000256" key="7">
    <source>
        <dbReference type="ARBA" id="ARBA00023315"/>
    </source>
</evidence>
<feature type="transmembrane region" description="Helical" evidence="9">
    <location>
        <begin position="189"/>
        <end position="210"/>
    </location>
</feature>
<dbReference type="GO" id="GO:0005886">
    <property type="term" value="C:plasma membrane"/>
    <property type="evidence" value="ECO:0007669"/>
    <property type="project" value="UniProtKB-SubCell"/>
</dbReference>
<keyword evidence="3 12" id="KW-0808">Transferase</keyword>
<dbReference type="InterPro" id="IPR043968">
    <property type="entry name" value="SGNH"/>
</dbReference>
<dbReference type="SUPFAM" id="SSF52266">
    <property type="entry name" value="SGNH hydrolase"/>
    <property type="match status" value="1"/>
</dbReference>
<feature type="transmembrane region" description="Helical" evidence="9">
    <location>
        <begin position="216"/>
        <end position="238"/>
    </location>
</feature>
<feature type="transmembrane region" description="Helical" evidence="9">
    <location>
        <begin position="18"/>
        <end position="36"/>
    </location>
</feature>
<evidence type="ECO:0000259" key="11">
    <source>
        <dbReference type="Pfam" id="PF19040"/>
    </source>
</evidence>
<feature type="compositionally biased region" description="Low complexity" evidence="8">
    <location>
        <begin position="244"/>
        <end position="255"/>
    </location>
</feature>
<reference evidence="12 13" key="1">
    <citation type="submission" date="2016-06" db="EMBL/GenBank/DDBJ databases">
        <authorList>
            <person name="Kjaerup R.B."/>
            <person name="Dalgaard T.S."/>
            <person name="Juul-Madsen H.R."/>
        </authorList>
    </citation>
    <scope>NUCLEOTIDE SEQUENCE [LARGE SCALE GENOMIC DNA]</scope>
    <source>
        <strain evidence="12 13">DSM 45097</strain>
    </source>
</reference>
<evidence type="ECO:0000256" key="1">
    <source>
        <dbReference type="ARBA" id="ARBA00004651"/>
    </source>
</evidence>
<feature type="domain" description="SGNH" evidence="11">
    <location>
        <begin position="477"/>
        <end position="680"/>
    </location>
</feature>
<gene>
    <name evidence="12" type="ORF">GA0074704_4928</name>
</gene>
<accession>A0A1C5JTB4</accession>
<name>A0A1C5JTB4_9ACTN</name>
<proteinExistence type="predicted"/>
<feature type="transmembrane region" description="Helical" evidence="9">
    <location>
        <begin position="409"/>
        <end position="432"/>
    </location>
</feature>